<dbReference type="PANTHER" id="PTHR28043">
    <property type="entry name" value="INCREASED RECOMBINATION CENTERS PROTEIN 6"/>
    <property type="match status" value="1"/>
</dbReference>
<dbReference type="InterPro" id="IPR001163">
    <property type="entry name" value="Sm_dom_euk/arc"/>
</dbReference>
<keyword evidence="4" id="KW-0507">mRNA processing</keyword>
<proteinExistence type="inferred from homology"/>
<dbReference type="GO" id="GO:0016192">
    <property type="term" value="P:vesicle-mediated transport"/>
    <property type="evidence" value="ECO:0007669"/>
    <property type="project" value="InterPro"/>
</dbReference>
<dbReference type="SMART" id="SM00651">
    <property type="entry name" value="Sm"/>
    <property type="match status" value="1"/>
</dbReference>
<evidence type="ECO:0000313" key="10">
    <source>
        <dbReference type="EMBL" id="OAL71212.1"/>
    </source>
</evidence>
<dbReference type="CDD" id="cd01721">
    <property type="entry name" value="Sm_D3"/>
    <property type="match status" value="1"/>
</dbReference>
<dbReference type="OrthoDB" id="10261384at2759"/>
<dbReference type="GO" id="GO:0005829">
    <property type="term" value="C:cytosol"/>
    <property type="evidence" value="ECO:0007669"/>
    <property type="project" value="UniProtKB-SubCell"/>
</dbReference>
<accession>A0A178FF60</accession>
<keyword evidence="6" id="KW-0539">Nucleus</keyword>
<comment type="caution">
    <text evidence="10">The sequence shown here is derived from an EMBL/GenBank/DDBJ whole genome shotgun (WGS) entry which is preliminary data.</text>
</comment>
<comment type="subunit">
    <text evidence="8">Component of the heptameric LSM1-LSM7 complex, which consists of LSM1, LSM2, LSM3, LSM4, LSM5, LSM6 and LSM7. Component of the heptameric LSM2-LSM8 complex, which consists of LSM2, LSM3, LSM4, LSM5, LSM6, LSM7 and LSM8. The LSm subunits form a seven-membered ring structure with a doughnut shape.</text>
</comment>
<dbReference type="Pfam" id="PF10199">
    <property type="entry name" value="Adaptin_binding"/>
    <property type="match status" value="1"/>
</dbReference>
<dbReference type="InterPro" id="IPR034627">
    <property type="entry name" value="Irc6"/>
</dbReference>
<gene>
    <name evidence="10" type="ORF">A7D00_4876</name>
</gene>
<dbReference type="PROSITE" id="PS52002">
    <property type="entry name" value="SM"/>
    <property type="match status" value="1"/>
</dbReference>
<comment type="subcellular location">
    <subcellularLocation>
        <location evidence="2">Cytoplasm</location>
        <location evidence="2">Cytosol</location>
    </subcellularLocation>
    <subcellularLocation>
        <location evidence="1">Nucleus</location>
    </subcellularLocation>
</comment>
<protein>
    <recommendedName>
        <fullName evidence="9">Sm domain-containing protein</fullName>
    </recommendedName>
</protein>
<feature type="domain" description="Sm" evidence="9">
    <location>
        <begin position="10"/>
        <end position="82"/>
    </location>
</feature>
<dbReference type="InterPro" id="IPR034099">
    <property type="entry name" value="SmD3"/>
</dbReference>
<evidence type="ECO:0000259" key="9">
    <source>
        <dbReference type="PROSITE" id="PS52002"/>
    </source>
</evidence>
<evidence type="ECO:0000256" key="1">
    <source>
        <dbReference type="ARBA" id="ARBA00004123"/>
    </source>
</evidence>
<dbReference type="FunFam" id="2.30.30.100:FF:000002">
    <property type="entry name" value="Small nuclear ribonucleoprotein Sm D3"/>
    <property type="match status" value="1"/>
</dbReference>
<evidence type="ECO:0000256" key="4">
    <source>
        <dbReference type="ARBA" id="ARBA00022664"/>
    </source>
</evidence>
<dbReference type="GO" id="GO:0005685">
    <property type="term" value="C:U1 snRNP"/>
    <property type="evidence" value="ECO:0007669"/>
    <property type="project" value="UniProtKB-ARBA"/>
</dbReference>
<keyword evidence="7" id="KW-0687">Ribonucleoprotein</keyword>
<dbReference type="GO" id="GO:0003723">
    <property type="term" value="F:RNA binding"/>
    <property type="evidence" value="ECO:0007669"/>
    <property type="project" value="InterPro"/>
</dbReference>
<dbReference type="Proteomes" id="UP000243519">
    <property type="component" value="Unassembled WGS sequence"/>
</dbReference>
<evidence type="ECO:0000256" key="8">
    <source>
        <dbReference type="ARBA" id="ARBA00025892"/>
    </source>
</evidence>
<name>A0A178FF60_TRIVO</name>
<evidence type="ECO:0000256" key="6">
    <source>
        <dbReference type="ARBA" id="ARBA00023242"/>
    </source>
</evidence>
<dbReference type="InterPro" id="IPR010920">
    <property type="entry name" value="LSM_dom_sf"/>
</dbReference>
<dbReference type="GO" id="GO:0000387">
    <property type="term" value="P:spliceosomal snRNP assembly"/>
    <property type="evidence" value="ECO:0007669"/>
    <property type="project" value="InterPro"/>
</dbReference>
<evidence type="ECO:0000256" key="7">
    <source>
        <dbReference type="ARBA" id="ARBA00023274"/>
    </source>
</evidence>
<dbReference type="GO" id="GO:0030674">
    <property type="term" value="F:protein-macromolecule adaptor activity"/>
    <property type="evidence" value="ECO:0007669"/>
    <property type="project" value="TreeGrafter"/>
</dbReference>
<dbReference type="GO" id="GO:0005681">
    <property type="term" value="C:spliceosomal complex"/>
    <property type="evidence" value="ECO:0007669"/>
    <property type="project" value="InterPro"/>
</dbReference>
<dbReference type="InterPro" id="IPR047575">
    <property type="entry name" value="Sm"/>
</dbReference>
<evidence type="ECO:0000313" key="11">
    <source>
        <dbReference type="Proteomes" id="UP000243519"/>
    </source>
</evidence>
<reference evidence="10 11" key="1">
    <citation type="submission" date="2016-05" db="EMBL/GenBank/DDBJ databases">
        <title>Genome sequencing of Trichophyton violaceum CMCC(F)T3l isolated from hair.</title>
        <authorList>
            <person name="Zhan P."/>
            <person name="Tao Y."/>
            <person name="Liu W."/>
        </authorList>
    </citation>
    <scope>NUCLEOTIDE SEQUENCE [LARGE SCALE GENOMIC DNA]</scope>
    <source>
        <strain evidence="11">CMCC(F)T3l</strain>
    </source>
</reference>
<dbReference type="EMBL" id="LHPN01000007">
    <property type="protein sequence ID" value="OAL71212.1"/>
    <property type="molecule type" value="Genomic_DNA"/>
</dbReference>
<keyword evidence="5" id="KW-0508">mRNA splicing</keyword>
<dbReference type="AlphaFoldDB" id="A0A178FF60"/>
<evidence type="ECO:0000256" key="3">
    <source>
        <dbReference type="ARBA" id="ARBA00008146"/>
    </source>
</evidence>
<dbReference type="SUPFAM" id="SSF50182">
    <property type="entry name" value="Sm-like ribonucleoproteins"/>
    <property type="match status" value="1"/>
</dbReference>
<comment type="similarity">
    <text evidence="3">Belongs to the snRNP core protein family.</text>
</comment>
<dbReference type="PANTHER" id="PTHR28043:SF1">
    <property type="entry name" value="INCREASED RECOMBINATION CENTERS PROTEIN 6"/>
    <property type="match status" value="1"/>
</dbReference>
<evidence type="ECO:0000256" key="5">
    <source>
        <dbReference type="ARBA" id="ARBA00023187"/>
    </source>
</evidence>
<dbReference type="Pfam" id="PF01423">
    <property type="entry name" value="LSM"/>
    <property type="match status" value="1"/>
</dbReference>
<sequence>MGKLTSTIGIPIKLLNEAQGHVVTLEITSGHVYRGKLLEAEDNMNVQLKDITVTARDGRVSHLDQVYIRGSHVKFFIVPDMLRYKIQIQSTMSLPLEWPEKARSKMKQILNPRRLLILAPSTESHAVIPPFLTRLTGQPPVLPSRQSDTKQADRDATIDISDVASTSTTPPPASFAGYTAHTPLQLSTKYYSADIPLWVDEVPSLSLIPSPDLALPSVEEEDAGSPEAWRKEFTSEEAREVRNAIGAIILCVQRPKPPDPTLVKDNVLDGNENASNVVFQRTVGRIKNLARVVIEVKAQAEEERGEIGDIPGLIVLVGDECENGSLAAGNASSEYGALWWDEQLSDLGAGPGLEVVFWDHKAVSQDPSARNEYGELMGIARVQEVLETHQWSSSTSDEFEQDLEFLSLRGDEEATGGFKLEAHELEREMAGLRLAINSNMDNGDIGEEFKETGDDSIQVEQLEGLMLRMQAIKEMGAELPDQERKRFAAKAIRDLMKDV</sequence>
<evidence type="ECO:0000256" key="2">
    <source>
        <dbReference type="ARBA" id="ARBA00004514"/>
    </source>
</evidence>
<dbReference type="Gene3D" id="2.30.30.100">
    <property type="match status" value="1"/>
</dbReference>
<keyword evidence="11" id="KW-1185">Reference proteome</keyword>
<dbReference type="Gene3D" id="3.40.50.11960">
    <property type="match status" value="1"/>
</dbReference>
<organism evidence="10 11">
    <name type="scientific">Trichophyton violaceum</name>
    <dbReference type="NCBI Taxonomy" id="34388"/>
    <lineage>
        <taxon>Eukaryota</taxon>
        <taxon>Fungi</taxon>
        <taxon>Dikarya</taxon>
        <taxon>Ascomycota</taxon>
        <taxon>Pezizomycotina</taxon>
        <taxon>Eurotiomycetes</taxon>
        <taxon>Eurotiomycetidae</taxon>
        <taxon>Onygenales</taxon>
        <taxon>Arthrodermataceae</taxon>
        <taxon>Trichophyton</taxon>
    </lineage>
</organism>